<evidence type="ECO:0000313" key="2">
    <source>
        <dbReference type="EMBL" id="MCD9639389.1"/>
    </source>
</evidence>
<feature type="non-terminal residue" evidence="2">
    <location>
        <position position="1"/>
    </location>
</feature>
<accession>A0ABS8UXR0</accession>
<comment type="caution">
    <text evidence="2">The sequence shown here is derived from an EMBL/GenBank/DDBJ whole genome shotgun (WGS) entry which is preliminary data.</text>
</comment>
<feature type="region of interest" description="Disordered" evidence="1">
    <location>
        <begin position="39"/>
        <end position="108"/>
    </location>
</feature>
<keyword evidence="3" id="KW-1185">Reference proteome</keyword>
<feature type="compositionally biased region" description="Polar residues" evidence="1">
    <location>
        <begin position="60"/>
        <end position="71"/>
    </location>
</feature>
<dbReference type="Proteomes" id="UP000823775">
    <property type="component" value="Unassembled WGS sequence"/>
</dbReference>
<name>A0ABS8UXR0_DATST</name>
<protein>
    <submittedName>
        <fullName evidence="2">Uncharacterized protein</fullName>
    </submittedName>
</protein>
<evidence type="ECO:0000313" key="3">
    <source>
        <dbReference type="Proteomes" id="UP000823775"/>
    </source>
</evidence>
<organism evidence="2 3">
    <name type="scientific">Datura stramonium</name>
    <name type="common">Jimsonweed</name>
    <name type="synonym">Common thornapple</name>
    <dbReference type="NCBI Taxonomy" id="4076"/>
    <lineage>
        <taxon>Eukaryota</taxon>
        <taxon>Viridiplantae</taxon>
        <taxon>Streptophyta</taxon>
        <taxon>Embryophyta</taxon>
        <taxon>Tracheophyta</taxon>
        <taxon>Spermatophyta</taxon>
        <taxon>Magnoliopsida</taxon>
        <taxon>eudicotyledons</taxon>
        <taxon>Gunneridae</taxon>
        <taxon>Pentapetalae</taxon>
        <taxon>asterids</taxon>
        <taxon>lamiids</taxon>
        <taxon>Solanales</taxon>
        <taxon>Solanaceae</taxon>
        <taxon>Solanoideae</taxon>
        <taxon>Datureae</taxon>
        <taxon>Datura</taxon>
    </lineage>
</organism>
<gene>
    <name evidence="2" type="ORF">HAX54_023830</name>
</gene>
<proteinExistence type="predicted"/>
<reference evidence="2 3" key="1">
    <citation type="journal article" date="2021" name="BMC Genomics">
        <title>Datura genome reveals duplications of psychoactive alkaloid biosynthetic genes and high mutation rate following tissue culture.</title>
        <authorList>
            <person name="Rajewski A."/>
            <person name="Carter-House D."/>
            <person name="Stajich J."/>
            <person name="Litt A."/>
        </authorList>
    </citation>
    <scope>NUCLEOTIDE SEQUENCE [LARGE SCALE GENOMIC DNA]</scope>
    <source>
        <strain evidence="2">AR-01</strain>
    </source>
</reference>
<dbReference type="EMBL" id="JACEIK010002897">
    <property type="protein sequence ID" value="MCD9639389.1"/>
    <property type="molecule type" value="Genomic_DNA"/>
</dbReference>
<sequence length="108" mass="12151">TKDRKPPHWVRGTEPGLRDVLRATLRLYTEVPISSKPARWPPCHVDVIRPTGSLKKPGRTGQNPSLLTPKSANWPHFSPILRDKTPIPPSPLSVPRRRINKSSSLLQN</sequence>
<evidence type="ECO:0000256" key="1">
    <source>
        <dbReference type="SAM" id="MobiDB-lite"/>
    </source>
</evidence>